<sequence>MNSSRSSICSLTSKKLNVVTLYNLSPYDKKGRDRAQEAARILLLNALKMEPNVHEIFFADTKPNPLYQEIDQTIFSLSNLSTAITADVISRHKDEFRFHTTIRRTEVNKSLNEIYSGLAWKKLGFCLYTLVYPQVVKESSRICFKDFVDNGGTKWAENLLQWLKQPEWTRLIMKRIITGQCSEEQYNIEMNNLFVKFHLLDPAYVIQTYYFLNQQKALPQVHLELVTRNYLGGAFDWTLFKEEISRAIRVPSPFDMSSRLSLDLNDVFYGVKVDEFIVTECRNIGVWNGKRPHNRQMLRLKDRCVLM</sequence>
<dbReference type="EMBL" id="KQ421658">
    <property type="protein sequence ID" value="KOF76883.1"/>
    <property type="molecule type" value="Genomic_DNA"/>
</dbReference>
<gene>
    <name evidence="1" type="ORF">OCBIM_22032798mg</name>
</gene>
<evidence type="ECO:0000313" key="1">
    <source>
        <dbReference type="EMBL" id="KOF76883.1"/>
    </source>
</evidence>
<organism evidence="1">
    <name type="scientific">Octopus bimaculoides</name>
    <name type="common">California two-spotted octopus</name>
    <dbReference type="NCBI Taxonomy" id="37653"/>
    <lineage>
        <taxon>Eukaryota</taxon>
        <taxon>Metazoa</taxon>
        <taxon>Spiralia</taxon>
        <taxon>Lophotrochozoa</taxon>
        <taxon>Mollusca</taxon>
        <taxon>Cephalopoda</taxon>
        <taxon>Coleoidea</taxon>
        <taxon>Octopodiformes</taxon>
        <taxon>Octopoda</taxon>
        <taxon>Incirrata</taxon>
        <taxon>Octopodidae</taxon>
        <taxon>Octopus</taxon>
    </lineage>
</organism>
<dbReference type="OrthoDB" id="6282642at2759"/>
<dbReference type="KEGG" id="obi:106876573"/>
<proteinExistence type="predicted"/>
<dbReference type="AlphaFoldDB" id="A0A0L8GIU0"/>
<reference evidence="1" key="1">
    <citation type="submission" date="2015-07" db="EMBL/GenBank/DDBJ databases">
        <title>MeaNS - Measles Nucleotide Surveillance Program.</title>
        <authorList>
            <person name="Tran T."/>
            <person name="Druce J."/>
        </authorList>
    </citation>
    <scope>NUCLEOTIDE SEQUENCE</scope>
    <source>
        <strain evidence="1">UCB-OBI-ISO-001</strain>
        <tissue evidence="1">Gonad</tissue>
    </source>
</reference>
<dbReference type="OMA" id="VTECRNI"/>
<accession>A0A0L8GIU0</accession>
<name>A0A0L8GIU0_OCTBM</name>
<protein>
    <submittedName>
        <fullName evidence="1">Uncharacterized protein</fullName>
    </submittedName>
</protein>